<protein>
    <recommendedName>
        <fullName evidence="3">Carboxylic ester hydrolase</fullName>
        <ecNumber evidence="3">3.1.1.-</ecNumber>
    </recommendedName>
</protein>
<comment type="caution">
    <text evidence="5">The sequence shown here is derived from an EMBL/GenBank/DDBJ whole genome shotgun (WGS) entry which is preliminary data.</text>
</comment>
<dbReference type="PROSITE" id="PS00122">
    <property type="entry name" value="CARBOXYLESTERASE_B_1"/>
    <property type="match status" value="1"/>
</dbReference>
<evidence type="ECO:0000256" key="2">
    <source>
        <dbReference type="ARBA" id="ARBA00022801"/>
    </source>
</evidence>
<evidence type="ECO:0000256" key="3">
    <source>
        <dbReference type="RuleBase" id="RU361235"/>
    </source>
</evidence>
<organism evidence="5 6">
    <name type="scientific">Oceanotoga teriensis</name>
    <dbReference type="NCBI Taxonomy" id="515440"/>
    <lineage>
        <taxon>Bacteria</taxon>
        <taxon>Thermotogati</taxon>
        <taxon>Thermotogota</taxon>
        <taxon>Thermotogae</taxon>
        <taxon>Petrotogales</taxon>
        <taxon>Petrotogaceae</taxon>
        <taxon>Oceanotoga</taxon>
    </lineage>
</organism>
<reference evidence="5 6" key="1">
    <citation type="submission" date="2018-05" db="EMBL/GenBank/DDBJ databases">
        <title>Genomic Encyclopedia of Type Strains, Phase IV (KMG-IV): sequencing the most valuable type-strain genomes for metagenomic binning, comparative biology and taxonomic classification.</title>
        <authorList>
            <person name="Goeker M."/>
        </authorList>
    </citation>
    <scope>NUCLEOTIDE SEQUENCE [LARGE SCALE GENOMIC DNA]</scope>
    <source>
        <strain evidence="5 6">DSM 24906</strain>
    </source>
</reference>
<keyword evidence="6" id="KW-1185">Reference proteome</keyword>
<accession>A0AA45HI48</accession>
<dbReference type="Pfam" id="PF00135">
    <property type="entry name" value="COesterase"/>
    <property type="match status" value="1"/>
</dbReference>
<dbReference type="RefSeq" id="WP_109605596.1">
    <property type="nucleotide sequence ID" value="NZ_QGGI01000016.1"/>
</dbReference>
<evidence type="ECO:0000256" key="1">
    <source>
        <dbReference type="ARBA" id="ARBA00005964"/>
    </source>
</evidence>
<name>A0AA45HI48_9BACT</name>
<evidence type="ECO:0000313" key="5">
    <source>
        <dbReference type="EMBL" id="PWJ88997.1"/>
    </source>
</evidence>
<feature type="domain" description="Carboxylesterase type B" evidence="4">
    <location>
        <begin position="21"/>
        <end position="314"/>
    </location>
</feature>
<keyword evidence="2 3" id="KW-0378">Hydrolase</keyword>
<dbReference type="SUPFAM" id="SSF53474">
    <property type="entry name" value="alpha/beta-Hydrolases"/>
    <property type="match status" value="1"/>
</dbReference>
<gene>
    <name evidence="5" type="ORF">C7380_11610</name>
</gene>
<evidence type="ECO:0000259" key="4">
    <source>
        <dbReference type="Pfam" id="PF00135"/>
    </source>
</evidence>
<dbReference type="InterPro" id="IPR019826">
    <property type="entry name" value="Carboxylesterase_B_AS"/>
</dbReference>
<dbReference type="PANTHER" id="PTHR11559">
    <property type="entry name" value="CARBOXYLESTERASE"/>
    <property type="match status" value="1"/>
</dbReference>
<proteinExistence type="inferred from homology"/>
<dbReference type="InterPro" id="IPR029058">
    <property type="entry name" value="AB_hydrolase_fold"/>
</dbReference>
<dbReference type="EMBL" id="QGGI01000016">
    <property type="protein sequence ID" value="PWJ88997.1"/>
    <property type="molecule type" value="Genomic_DNA"/>
</dbReference>
<dbReference type="Gene3D" id="3.40.50.1820">
    <property type="entry name" value="alpha/beta hydrolase"/>
    <property type="match status" value="1"/>
</dbReference>
<dbReference type="InterPro" id="IPR050309">
    <property type="entry name" value="Type-B_Carboxylest/Lipase"/>
</dbReference>
<dbReference type="InterPro" id="IPR002018">
    <property type="entry name" value="CarbesteraseB"/>
</dbReference>
<dbReference type="EC" id="3.1.1.-" evidence="3"/>
<sequence length="440" mass="50109">MNNQIKWNCPSGEIIGWKDEGVLRATGIKYANANRFEKPKVISNYKEVILANKWSPFCPQNEDTLTIDQFKINLTRPVEMDENCQYLSVTIPDADNKNKKLPVMVWIHGGSYVSGGGDYEIYDPKQFVIDHNVIVVSITYRLGIFGYLGDGVNKPANLGLLDQIEALKWIKSNIIGFGGDPNNITLFGESAGGDSVAHLLISEGTEDLFNRAIIESAPFGIMKKRQKMTMDMLELTKGITKDTSVEEIITLQKEIPSKLSDHGLKGNMPFGVQYGYYPLPSEDELVDSWKKASDSFDIMVGYNYREISTFADIIPFMIKNKKIPLIGNLINEIVIDILTYLIYKKDAKRFFNIIKNGNKNTYLYEFTWKIPKNKLSGGHTSELIMLFENKEIWQNSKFLEGMTWEDFHKKAKILKNIWFEYANKGIINTGEFGEIIKIIN</sequence>
<dbReference type="GO" id="GO:0016787">
    <property type="term" value="F:hydrolase activity"/>
    <property type="evidence" value="ECO:0007669"/>
    <property type="project" value="UniProtKB-KW"/>
</dbReference>
<dbReference type="AlphaFoldDB" id="A0AA45HI48"/>
<comment type="similarity">
    <text evidence="1 3">Belongs to the type-B carboxylesterase/lipase family.</text>
</comment>
<evidence type="ECO:0000313" key="6">
    <source>
        <dbReference type="Proteomes" id="UP000245921"/>
    </source>
</evidence>
<dbReference type="Proteomes" id="UP000245921">
    <property type="component" value="Unassembled WGS sequence"/>
</dbReference>